<accession>A0AA86J496</accession>
<dbReference type="Gene3D" id="2.40.70.10">
    <property type="entry name" value="Acid Proteases"/>
    <property type="match status" value="1"/>
</dbReference>
<evidence type="ECO:0000313" key="7">
    <source>
        <dbReference type="Proteomes" id="UP001304813"/>
    </source>
</evidence>
<keyword evidence="2" id="KW-0547">Nucleotide-binding</keyword>
<name>A0AA86J496_9CAUD</name>
<feature type="domain" description="Retropepsin-like aspartic endopeptidase" evidence="4">
    <location>
        <begin position="363"/>
        <end position="472"/>
    </location>
</feature>
<dbReference type="Gene3D" id="3.30.470.20">
    <property type="entry name" value="ATP-grasp fold, B domain"/>
    <property type="match status" value="1"/>
</dbReference>
<dbReference type="InterPro" id="IPR004666">
    <property type="entry name" value="Rp_bS6_RimK/Lys_biosynth_LsyX"/>
</dbReference>
<reference evidence="6 7" key="1">
    <citation type="submission" date="2023-09" db="EMBL/GenBank/DDBJ databases">
        <title>Analysis of phage genome (vB_Yru_GN1) of the bacterium (Yersinia ruckeri).</title>
        <authorList>
            <person name="Ganjoor M.S."/>
            <person name="Bouzari M."/>
            <person name="Soleimani-Delfan A."/>
        </authorList>
    </citation>
    <scope>NUCLEOTIDE SEQUENCE [LARGE SCALE GENOMIC DNA]</scope>
    <source>
        <strain evidence="7">vB_Yru_GN1</strain>
    </source>
</reference>
<proteinExistence type="predicted"/>
<keyword evidence="3" id="KW-0067">ATP-binding</keyword>
<dbReference type="GO" id="GO:0043774">
    <property type="term" value="F:coenzyme F420-2 alpha-glutamyl ligase activity"/>
    <property type="evidence" value="ECO:0007669"/>
    <property type="project" value="TreeGrafter"/>
</dbReference>
<evidence type="ECO:0000313" key="6">
    <source>
        <dbReference type="EMBL" id="BES79878.1"/>
    </source>
</evidence>
<keyword evidence="1" id="KW-0479">Metal-binding</keyword>
<sequence length="473" mass="52660">MNTLNQSPARRLLNKFEAADEKAKEDNGEGIQVFFLVSSLSKKKTRIPLSYTVNRLVEECTSRKINNRVILADSTDLIVDKGKMILDTGTKKLPFSKNSTIFIARKSILNSSRTKSLLEDLEDEGCTVINSLETIEICADKYKTYQRLSDAGISTPKTILITSDDKSDKILDLVDKELGKNYPIIGKILNSTHGVGVFKIDSRDSLIPYIQTLHKLDKEEDVILQEFIKSDSDYRVHVLNGEVIAVMERIHKEDEFRNNVHQGASVKLITDIPEELEDLAIKASDAVEGSWVGVDIIKDSKNNYYVLEVNSSAGTKGIETASKGTDINIIKSVIDGALGSVELTTGTEVGPVNNIEFVGIGELSALFDTGNSTSSCSLDSKIEKVDDKKDEVTFTVGDDTITKKIFKRTRIKSNTSKTDEYETRIVVLMDIKFNGKTIKDYPVNLHPRHHKRTPVLVNLDLIRKFGVIINPSM</sequence>
<feature type="domain" description="ATP-grasp fold RimK-type" evidence="5">
    <location>
        <begin position="139"/>
        <end position="332"/>
    </location>
</feature>
<protein>
    <submittedName>
        <fullName evidence="6">Structural protein</fullName>
    </submittedName>
</protein>
<dbReference type="InterPro" id="IPR021109">
    <property type="entry name" value="Peptidase_aspartic_dom_sf"/>
</dbReference>
<dbReference type="InterPro" id="IPR013815">
    <property type="entry name" value="ATP_grasp_subdomain_1"/>
</dbReference>
<keyword evidence="7" id="KW-1185">Reference proteome</keyword>
<evidence type="ECO:0000259" key="4">
    <source>
        <dbReference type="Pfam" id="PF05618"/>
    </source>
</evidence>
<dbReference type="NCBIfam" id="TIGR00768">
    <property type="entry name" value="rimK_fam"/>
    <property type="match status" value="1"/>
</dbReference>
<dbReference type="Gene3D" id="3.30.1490.20">
    <property type="entry name" value="ATP-grasp fold, A domain"/>
    <property type="match status" value="1"/>
</dbReference>
<dbReference type="EMBL" id="LC779065">
    <property type="protein sequence ID" value="BES79878.1"/>
    <property type="molecule type" value="Genomic_DNA"/>
</dbReference>
<dbReference type="InterPro" id="IPR013651">
    <property type="entry name" value="ATP-grasp_RimK-type"/>
</dbReference>
<dbReference type="Pfam" id="PF08443">
    <property type="entry name" value="RimK"/>
    <property type="match status" value="1"/>
</dbReference>
<dbReference type="GO" id="GO:0046872">
    <property type="term" value="F:metal ion binding"/>
    <property type="evidence" value="ECO:0007669"/>
    <property type="project" value="UniProtKB-KW"/>
</dbReference>
<dbReference type="GO" id="GO:0005524">
    <property type="term" value="F:ATP binding"/>
    <property type="evidence" value="ECO:0007669"/>
    <property type="project" value="UniProtKB-KW"/>
</dbReference>
<evidence type="ECO:0000259" key="5">
    <source>
        <dbReference type="Pfam" id="PF08443"/>
    </source>
</evidence>
<evidence type="ECO:0000256" key="3">
    <source>
        <dbReference type="ARBA" id="ARBA00022840"/>
    </source>
</evidence>
<dbReference type="PANTHER" id="PTHR21621">
    <property type="entry name" value="RIBOSOMAL PROTEIN S6 MODIFICATION PROTEIN"/>
    <property type="match status" value="1"/>
</dbReference>
<dbReference type="Pfam" id="PF05618">
    <property type="entry name" value="Zn_protease"/>
    <property type="match status" value="1"/>
</dbReference>
<evidence type="ECO:0000256" key="2">
    <source>
        <dbReference type="ARBA" id="ARBA00022741"/>
    </source>
</evidence>
<dbReference type="Gene3D" id="3.40.50.20">
    <property type="match status" value="1"/>
</dbReference>
<dbReference type="PANTHER" id="PTHR21621:SF2">
    <property type="entry name" value="COENZYME GAMMA-F420-2:ALPHA-L-GLUTAMATE LIGASE"/>
    <property type="match status" value="1"/>
</dbReference>
<dbReference type="Proteomes" id="UP001304813">
    <property type="component" value="Segment"/>
</dbReference>
<dbReference type="InterPro" id="IPR008503">
    <property type="entry name" value="Asp_endopeptidase"/>
</dbReference>
<dbReference type="SUPFAM" id="SSF50630">
    <property type="entry name" value="Acid proteases"/>
    <property type="match status" value="1"/>
</dbReference>
<organism evidence="6 7">
    <name type="scientific">Yersinia phage vB_Yru_GN1</name>
    <dbReference type="NCBI Taxonomy" id="3074381"/>
    <lineage>
        <taxon>Viruses</taxon>
        <taxon>Duplodnaviria</taxon>
        <taxon>Heunggongvirae</taxon>
        <taxon>Uroviricota</taxon>
        <taxon>Caudoviricetes</taxon>
        <taxon>Caudoviricetes incertae sedis</taxon>
        <taxon>Sepahanvirus</taxon>
        <taxon>Sepahanvirus vB-Yru-GN1</taxon>
    </lineage>
</organism>
<evidence type="ECO:0000256" key="1">
    <source>
        <dbReference type="ARBA" id="ARBA00022723"/>
    </source>
</evidence>
<dbReference type="SUPFAM" id="SSF56059">
    <property type="entry name" value="Glutathione synthetase ATP-binding domain-like"/>
    <property type="match status" value="1"/>
</dbReference>